<feature type="transmembrane region" description="Helical" evidence="6">
    <location>
        <begin position="98"/>
        <end position="119"/>
    </location>
</feature>
<dbReference type="RefSeq" id="WP_307327592.1">
    <property type="nucleotide sequence ID" value="NZ_JAUSUG010000014.1"/>
</dbReference>
<keyword evidence="4 6" id="KW-1133">Transmembrane helix</keyword>
<dbReference type="Proteomes" id="UP001230005">
    <property type="component" value="Unassembled WGS sequence"/>
</dbReference>
<feature type="transmembrane region" description="Helical" evidence="6">
    <location>
        <begin position="206"/>
        <end position="225"/>
    </location>
</feature>
<evidence type="ECO:0000256" key="5">
    <source>
        <dbReference type="ARBA" id="ARBA00023136"/>
    </source>
</evidence>
<dbReference type="InterPro" id="IPR019108">
    <property type="entry name" value="Caa3_assmbl_CtaG-rel"/>
</dbReference>
<dbReference type="EMBL" id="JAUSUG010000014">
    <property type="protein sequence ID" value="MDQ0256056.1"/>
    <property type="molecule type" value="Genomic_DNA"/>
</dbReference>
<evidence type="ECO:0000256" key="6">
    <source>
        <dbReference type="SAM" id="Phobius"/>
    </source>
</evidence>
<dbReference type="Pfam" id="PF09678">
    <property type="entry name" value="Caa3_CtaG"/>
    <property type="match status" value="1"/>
</dbReference>
<keyword evidence="5 6" id="KW-0472">Membrane</keyword>
<comment type="caution">
    <text evidence="7">The sequence shown here is derived from an EMBL/GenBank/DDBJ whole genome shotgun (WGS) entry which is preliminary data.</text>
</comment>
<keyword evidence="3 6" id="KW-0812">Transmembrane</keyword>
<protein>
    <submittedName>
        <fullName evidence="7">Membrane protein</fullName>
    </submittedName>
</protein>
<feature type="transmembrane region" description="Helical" evidence="6">
    <location>
        <begin position="56"/>
        <end position="78"/>
    </location>
</feature>
<accession>A0ABT9ZXU2</accession>
<feature type="transmembrane region" description="Helical" evidence="6">
    <location>
        <begin position="24"/>
        <end position="44"/>
    </location>
</feature>
<organism evidence="7 8">
    <name type="scientific">Evansella vedderi</name>
    <dbReference type="NCBI Taxonomy" id="38282"/>
    <lineage>
        <taxon>Bacteria</taxon>
        <taxon>Bacillati</taxon>
        <taxon>Bacillota</taxon>
        <taxon>Bacilli</taxon>
        <taxon>Bacillales</taxon>
        <taxon>Bacillaceae</taxon>
        <taxon>Evansella</taxon>
    </lineage>
</organism>
<feature type="transmembrane region" description="Helical" evidence="6">
    <location>
        <begin position="131"/>
        <end position="155"/>
    </location>
</feature>
<proteinExistence type="predicted"/>
<feature type="transmembrane region" description="Helical" evidence="6">
    <location>
        <begin position="164"/>
        <end position="186"/>
    </location>
</feature>
<name>A0ABT9ZXU2_9BACI</name>
<evidence type="ECO:0000256" key="1">
    <source>
        <dbReference type="ARBA" id="ARBA00004651"/>
    </source>
</evidence>
<keyword evidence="2" id="KW-1003">Cell membrane</keyword>
<keyword evidence="8" id="KW-1185">Reference proteome</keyword>
<gene>
    <name evidence="7" type="ORF">J2S74_003455</name>
</gene>
<sequence>MFVLYIIAILLSNRKYRKWPTYRTVYWMMGVFAAIVAVAGPLAVKAHVYFTAHMLAHLFLGMLAPLLLALGAPVTLFLRTINVKRARRITKLLKRKPIRIVTDPIVASTLNIGGLWLLYTTSLYTVMHEHILIHILVHVHLFLAGYLFTISMIYIDPAAHRTSYLYRSVVFILALAGHGILSKYIYVNPPEGVTEEQGEIGAMIMYYGGDLVDIIIIFMLCLQWYRETRPRFSLEINNFPTKNI</sequence>
<comment type="subcellular location">
    <subcellularLocation>
        <location evidence="1">Cell membrane</location>
        <topology evidence="1">Multi-pass membrane protein</topology>
    </subcellularLocation>
</comment>
<evidence type="ECO:0000256" key="2">
    <source>
        <dbReference type="ARBA" id="ARBA00022475"/>
    </source>
</evidence>
<evidence type="ECO:0000256" key="4">
    <source>
        <dbReference type="ARBA" id="ARBA00022989"/>
    </source>
</evidence>
<evidence type="ECO:0000313" key="7">
    <source>
        <dbReference type="EMBL" id="MDQ0256056.1"/>
    </source>
</evidence>
<evidence type="ECO:0000256" key="3">
    <source>
        <dbReference type="ARBA" id="ARBA00022692"/>
    </source>
</evidence>
<evidence type="ECO:0000313" key="8">
    <source>
        <dbReference type="Proteomes" id="UP001230005"/>
    </source>
</evidence>
<reference evidence="7 8" key="1">
    <citation type="submission" date="2023-07" db="EMBL/GenBank/DDBJ databases">
        <title>Genomic Encyclopedia of Type Strains, Phase IV (KMG-IV): sequencing the most valuable type-strain genomes for metagenomic binning, comparative biology and taxonomic classification.</title>
        <authorList>
            <person name="Goeker M."/>
        </authorList>
    </citation>
    <scope>NUCLEOTIDE SEQUENCE [LARGE SCALE GENOMIC DNA]</scope>
    <source>
        <strain evidence="7 8">DSM 9768</strain>
    </source>
</reference>